<dbReference type="EMBL" id="LAZR01003406">
    <property type="protein sequence ID" value="KKN18662.1"/>
    <property type="molecule type" value="Genomic_DNA"/>
</dbReference>
<accession>A0A0F9P2M1</accession>
<dbReference type="InterPro" id="IPR029045">
    <property type="entry name" value="ClpP/crotonase-like_dom_sf"/>
</dbReference>
<dbReference type="InterPro" id="IPR018376">
    <property type="entry name" value="Enoyl-CoA_hyd/isom_CS"/>
</dbReference>
<comment type="similarity">
    <text evidence="1">Belongs to the enoyl-CoA hydratase/isomerase family.</text>
</comment>
<evidence type="ECO:0000256" key="1">
    <source>
        <dbReference type="ARBA" id="ARBA00005254"/>
    </source>
</evidence>
<dbReference type="CDD" id="cd06558">
    <property type="entry name" value="crotonase-like"/>
    <property type="match status" value="1"/>
</dbReference>
<evidence type="ECO:0008006" key="3">
    <source>
        <dbReference type="Google" id="ProtNLM"/>
    </source>
</evidence>
<comment type="caution">
    <text evidence="2">The sequence shown here is derived from an EMBL/GenBank/DDBJ whole genome shotgun (WGS) entry which is preliminary data.</text>
</comment>
<evidence type="ECO:0000313" key="2">
    <source>
        <dbReference type="EMBL" id="KKN18662.1"/>
    </source>
</evidence>
<protein>
    <recommendedName>
        <fullName evidence="3">Crotonase</fullName>
    </recommendedName>
</protein>
<dbReference type="AlphaFoldDB" id="A0A0F9P2M1"/>
<dbReference type="GO" id="GO:0006635">
    <property type="term" value="P:fatty acid beta-oxidation"/>
    <property type="evidence" value="ECO:0007669"/>
    <property type="project" value="TreeGrafter"/>
</dbReference>
<sequence length="252" mass="26105">MTEDTSFIVCEHPGGVACITLNAPPVNALTAGNLMDFAGLIERLEVDDAVRAIVIASSCKVFSAGLNLKQAQAFGLAEQHAIVKGLNLGFLALFKCRKPTLAAVNGAAIAGGLFYVLASDVRLAVPKASFGLAEVRVGADFPLGPLEIARAVLSPNDLRRLMLTGQPMSADDAKISGIVDKIVPADTLLQDALAEAAALGQIPPNTYASVKLQIRGDVIDRIEAGIAAGANAPEGGWFTDETVPAMRSMLGG</sequence>
<proteinExistence type="inferred from homology"/>
<dbReference type="Pfam" id="PF00378">
    <property type="entry name" value="ECH_1"/>
    <property type="match status" value="1"/>
</dbReference>
<reference evidence="2" key="1">
    <citation type="journal article" date="2015" name="Nature">
        <title>Complex archaea that bridge the gap between prokaryotes and eukaryotes.</title>
        <authorList>
            <person name="Spang A."/>
            <person name="Saw J.H."/>
            <person name="Jorgensen S.L."/>
            <person name="Zaremba-Niedzwiedzka K."/>
            <person name="Martijn J."/>
            <person name="Lind A.E."/>
            <person name="van Eijk R."/>
            <person name="Schleper C."/>
            <person name="Guy L."/>
            <person name="Ettema T.J."/>
        </authorList>
    </citation>
    <scope>NUCLEOTIDE SEQUENCE</scope>
</reference>
<name>A0A0F9P2M1_9ZZZZ</name>
<dbReference type="PROSITE" id="PS00166">
    <property type="entry name" value="ENOYL_COA_HYDRATASE"/>
    <property type="match status" value="1"/>
</dbReference>
<dbReference type="GO" id="GO:0003824">
    <property type="term" value="F:catalytic activity"/>
    <property type="evidence" value="ECO:0007669"/>
    <property type="project" value="InterPro"/>
</dbReference>
<dbReference type="InterPro" id="IPR001753">
    <property type="entry name" value="Enoyl-CoA_hydra/iso"/>
</dbReference>
<dbReference type="SUPFAM" id="SSF52096">
    <property type="entry name" value="ClpP/crotonase"/>
    <property type="match status" value="1"/>
</dbReference>
<organism evidence="2">
    <name type="scientific">marine sediment metagenome</name>
    <dbReference type="NCBI Taxonomy" id="412755"/>
    <lineage>
        <taxon>unclassified sequences</taxon>
        <taxon>metagenomes</taxon>
        <taxon>ecological metagenomes</taxon>
    </lineage>
</organism>
<dbReference type="PANTHER" id="PTHR11941">
    <property type="entry name" value="ENOYL-COA HYDRATASE-RELATED"/>
    <property type="match status" value="1"/>
</dbReference>
<gene>
    <name evidence="2" type="ORF">LCGC14_0953550</name>
</gene>
<dbReference type="PANTHER" id="PTHR11941:SF54">
    <property type="entry name" value="ENOYL-COA HYDRATASE, MITOCHONDRIAL"/>
    <property type="match status" value="1"/>
</dbReference>
<dbReference type="Gene3D" id="3.90.226.10">
    <property type="entry name" value="2-enoyl-CoA Hydratase, Chain A, domain 1"/>
    <property type="match status" value="1"/>
</dbReference>